<comment type="caution">
    <text evidence="2">The sequence shown here is derived from an EMBL/GenBank/DDBJ whole genome shotgun (WGS) entry which is preliminary data.</text>
</comment>
<dbReference type="Proteomes" id="UP001153148">
    <property type="component" value="Unassembled WGS sequence"/>
</dbReference>
<gene>
    <name evidence="2" type="ORF">TPAB3V08_LOCUS16393</name>
</gene>
<evidence type="ECO:0000259" key="1">
    <source>
        <dbReference type="Pfam" id="PF14663"/>
    </source>
</evidence>
<accession>A0ABN7PVG2</accession>
<proteinExistence type="predicted"/>
<dbReference type="Pfam" id="PF14663">
    <property type="entry name" value="RasGEF_N_2"/>
    <property type="match status" value="1"/>
</dbReference>
<dbReference type="InterPro" id="IPR028268">
    <property type="entry name" value="Pianissimo_fam"/>
</dbReference>
<dbReference type="EMBL" id="CAJPIN010140893">
    <property type="protein sequence ID" value="CAG2069451.1"/>
    <property type="molecule type" value="Genomic_DNA"/>
</dbReference>
<name>A0ABN7PVG2_TIMPD</name>
<sequence>MPRVILSKVLTASTVSSRLYATQFLLVLLRAKLPDFHKWGVELLVNQLYDQSKAVSLVAIAILEEATEEKVLCPSF</sequence>
<dbReference type="InterPro" id="IPR029453">
    <property type="entry name" value="Rictor_IV"/>
</dbReference>
<feature type="domain" description="Rapamycin-insensitive companion of mTOR" evidence="1">
    <location>
        <begin position="35"/>
        <end position="70"/>
    </location>
</feature>
<organism evidence="2 3">
    <name type="scientific">Timema podura</name>
    <name type="common">Walking stick</name>
    <dbReference type="NCBI Taxonomy" id="61482"/>
    <lineage>
        <taxon>Eukaryota</taxon>
        <taxon>Metazoa</taxon>
        <taxon>Ecdysozoa</taxon>
        <taxon>Arthropoda</taxon>
        <taxon>Hexapoda</taxon>
        <taxon>Insecta</taxon>
        <taxon>Pterygota</taxon>
        <taxon>Neoptera</taxon>
        <taxon>Polyneoptera</taxon>
        <taxon>Phasmatodea</taxon>
        <taxon>Timematodea</taxon>
        <taxon>Timematoidea</taxon>
        <taxon>Timematidae</taxon>
        <taxon>Timema</taxon>
    </lineage>
</organism>
<feature type="non-terminal residue" evidence="2">
    <location>
        <position position="76"/>
    </location>
</feature>
<dbReference type="PANTHER" id="PTHR13298">
    <property type="entry name" value="CYTOSOLIC REGULATOR PIANISSIMO"/>
    <property type="match status" value="1"/>
</dbReference>
<protein>
    <recommendedName>
        <fullName evidence="1">Rapamycin-insensitive companion of mTOR domain-containing protein</fullName>
    </recommendedName>
</protein>
<reference evidence="2" key="1">
    <citation type="submission" date="2021-03" db="EMBL/GenBank/DDBJ databases">
        <authorList>
            <person name="Tran Van P."/>
        </authorList>
    </citation>
    <scope>NUCLEOTIDE SEQUENCE</scope>
</reference>
<keyword evidence="3" id="KW-1185">Reference proteome</keyword>
<evidence type="ECO:0000313" key="2">
    <source>
        <dbReference type="EMBL" id="CAG2069451.1"/>
    </source>
</evidence>
<dbReference type="PANTHER" id="PTHR13298:SF11">
    <property type="entry name" value="RAPAMYCIN-INSENSITIVE COMPANION OF MTOR"/>
    <property type="match status" value="1"/>
</dbReference>
<evidence type="ECO:0000313" key="3">
    <source>
        <dbReference type="Proteomes" id="UP001153148"/>
    </source>
</evidence>